<keyword evidence="5" id="KW-0949">S-adenosyl-L-methionine</keyword>
<comment type="similarity">
    <text evidence="2">Belongs to the organic radical-activating enzymes family.</text>
</comment>
<evidence type="ECO:0000256" key="3">
    <source>
        <dbReference type="ARBA" id="ARBA00011245"/>
    </source>
</evidence>
<dbReference type="InterPro" id="IPR001989">
    <property type="entry name" value="Radical_activat_CS"/>
</dbReference>
<evidence type="ECO:0000313" key="12">
    <source>
        <dbReference type="EMBL" id="BCS89836.1"/>
    </source>
</evidence>
<evidence type="ECO:0000256" key="6">
    <source>
        <dbReference type="ARBA" id="ARBA00022723"/>
    </source>
</evidence>
<evidence type="ECO:0000259" key="11">
    <source>
        <dbReference type="PROSITE" id="PS51918"/>
    </source>
</evidence>
<feature type="domain" description="Radical SAM core" evidence="11">
    <location>
        <begin position="33"/>
        <end position="313"/>
    </location>
</feature>
<dbReference type="NCBIfam" id="TIGR02494">
    <property type="entry name" value="PFLE_PFLC"/>
    <property type="match status" value="1"/>
</dbReference>
<sequence length="320" mass="35513">MNWKQRQHSFNLSDRDRDETVGLVFDIQRFAVHDGGGIRTLVFLKGCPLSCKWCQNPESMNPKPELMRIPHSCIACVKCMANCPENVIKFGDTGEVVLDRNNCTMCGECVNICYAGSMTIVGRYLTVDEVMTEVDRDQKFYSVSGGGVTFSGGEPTMQGEFLLECLKASKERGLHTAIETCGQAPWKTYESLLDHLDLVLCDIKHMDSDRHKELTGLPNETILNNISRLSQAGIPLKVRLPLIPGSNDDAANLEATARFVATLPTAHGLDILPYHRLGEPKWHQLGKEYTMSGVSPHDREAVLECAEIVEQFVDQISIGG</sequence>
<evidence type="ECO:0000313" key="13">
    <source>
        <dbReference type="Proteomes" id="UP001053296"/>
    </source>
</evidence>
<dbReference type="InterPro" id="IPR058240">
    <property type="entry name" value="rSAM_sf"/>
</dbReference>
<comment type="cofactor">
    <cofactor evidence="1">
        <name>[4Fe-4S] cluster</name>
        <dbReference type="ChEBI" id="CHEBI:49883"/>
    </cofactor>
</comment>
<keyword evidence="6" id="KW-0479">Metal-binding</keyword>
<dbReference type="EMBL" id="AP024485">
    <property type="protein sequence ID" value="BCS89836.1"/>
    <property type="molecule type" value="Genomic_DNA"/>
</dbReference>
<dbReference type="PROSITE" id="PS01087">
    <property type="entry name" value="RADICAL_ACTIVATING"/>
    <property type="match status" value="1"/>
</dbReference>
<dbReference type="InterPro" id="IPR007197">
    <property type="entry name" value="rSAM"/>
</dbReference>
<dbReference type="SUPFAM" id="SSF102114">
    <property type="entry name" value="Radical SAM enzymes"/>
    <property type="match status" value="1"/>
</dbReference>
<dbReference type="PANTHER" id="PTHR30352">
    <property type="entry name" value="PYRUVATE FORMATE-LYASE-ACTIVATING ENZYME"/>
    <property type="match status" value="1"/>
</dbReference>
<dbReference type="RefSeq" id="WP_229591792.1">
    <property type="nucleotide sequence ID" value="NZ_AP024485.1"/>
</dbReference>
<dbReference type="Gene3D" id="3.80.30.10">
    <property type="entry name" value="pyruvate-formate lyase- activating enzyme"/>
    <property type="match status" value="1"/>
</dbReference>
<comment type="subunit">
    <text evidence="3">Monomer.</text>
</comment>
<dbReference type="Gene3D" id="3.30.70.20">
    <property type="match status" value="1"/>
</dbReference>
<dbReference type="SUPFAM" id="SSF54862">
    <property type="entry name" value="4Fe-4S ferredoxins"/>
    <property type="match status" value="1"/>
</dbReference>
<gene>
    <name evidence="12" type="ORF">PSDVSF_30780</name>
</gene>
<feature type="domain" description="4Fe-4S ferredoxin-type" evidence="10">
    <location>
        <begin position="94"/>
        <end position="123"/>
    </location>
</feature>
<keyword evidence="8" id="KW-0408">Iron</keyword>
<keyword evidence="13" id="KW-1185">Reference proteome</keyword>
<dbReference type="SFLD" id="SFLDG01118">
    <property type="entry name" value="activating_enzymes__group_2"/>
    <property type="match status" value="1"/>
</dbReference>
<dbReference type="PANTHER" id="PTHR30352:SF4">
    <property type="entry name" value="PYRUVATE FORMATE-LYASE 2-ACTIVATING ENZYME"/>
    <property type="match status" value="1"/>
</dbReference>
<dbReference type="PROSITE" id="PS51379">
    <property type="entry name" value="4FE4S_FER_2"/>
    <property type="match status" value="2"/>
</dbReference>
<dbReference type="PIRSF" id="PIRSF000371">
    <property type="entry name" value="PFL_act_enz"/>
    <property type="match status" value="1"/>
</dbReference>
<evidence type="ECO:0000256" key="9">
    <source>
        <dbReference type="ARBA" id="ARBA00023014"/>
    </source>
</evidence>
<dbReference type="SFLD" id="SFLDG01066">
    <property type="entry name" value="organic_radical-activating_enz"/>
    <property type="match status" value="1"/>
</dbReference>
<proteinExistence type="inferred from homology"/>
<keyword evidence="4" id="KW-0004">4Fe-4S</keyword>
<evidence type="ECO:0000256" key="8">
    <source>
        <dbReference type="ARBA" id="ARBA00023004"/>
    </source>
</evidence>
<evidence type="ECO:0000256" key="2">
    <source>
        <dbReference type="ARBA" id="ARBA00009777"/>
    </source>
</evidence>
<evidence type="ECO:0000256" key="4">
    <source>
        <dbReference type="ARBA" id="ARBA00022485"/>
    </source>
</evidence>
<keyword evidence="9" id="KW-0411">Iron-sulfur</keyword>
<dbReference type="SFLD" id="SFLDS00029">
    <property type="entry name" value="Radical_SAM"/>
    <property type="match status" value="1"/>
</dbReference>
<reference evidence="12" key="1">
    <citation type="journal article" date="2022" name="Arch. Microbiol.">
        <title>Pseudodesulfovibrio sediminis sp. nov., a mesophilic and neutrophilic sulfate-reducing bacterium isolated from sediment of a brackish lake.</title>
        <authorList>
            <person name="Takahashi A."/>
            <person name="Kojima H."/>
            <person name="Watanabe M."/>
            <person name="Fukui M."/>
        </authorList>
    </citation>
    <scope>NUCLEOTIDE SEQUENCE</scope>
    <source>
        <strain evidence="12">SF6</strain>
    </source>
</reference>
<organism evidence="12 13">
    <name type="scientific">Pseudodesulfovibrio sediminis</name>
    <dbReference type="NCBI Taxonomy" id="2810563"/>
    <lineage>
        <taxon>Bacteria</taxon>
        <taxon>Pseudomonadati</taxon>
        <taxon>Thermodesulfobacteriota</taxon>
        <taxon>Desulfovibrionia</taxon>
        <taxon>Desulfovibrionales</taxon>
        <taxon>Desulfovibrionaceae</taxon>
    </lineage>
</organism>
<keyword evidence="7" id="KW-0560">Oxidoreductase</keyword>
<evidence type="ECO:0000256" key="7">
    <source>
        <dbReference type="ARBA" id="ARBA00023002"/>
    </source>
</evidence>
<dbReference type="PROSITE" id="PS51918">
    <property type="entry name" value="RADICAL_SAM"/>
    <property type="match status" value="1"/>
</dbReference>
<dbReference type="Pfam" id="PF04055">
    <property type="entry name" value="Radical_SAM"/>
    <property type="match status" value="1"/>
</dbReference>
<dbReference type="InterPro" id="IPR017896">
    <property type="entry name" value="4Fe4S_Fe-S-bd"/>
</dbReference>
<accession>A0ABM7P9T7</accession>
<evidence type="ECO:0000256" key="1">
    <source>
        <dbReference type="ARBA" id="ARBA00001966"/>
    </source>
</evidence>
<dbReference type="Proteomes" id="UP001053296">
    <property type="component" value="Chromosome"/>
</dbReference>
<feature type="domain" description="4Fe-4S ferredoxin-type" evidence="10">
    <location>
        <begin position="64"/>
        <end position="93"/>
    </location>
</feature>
<dbReference type="InterPro" id="IPR040074">
    <property type="entry name" value="BssD/PflA/YjjW"/>
</dbReference>
<name>A0ABM7P9T7_9BACT</name>
<evidence type="ECO:0000256" key="5">
    <source>
        <dbReference type="ARBA" id="ARBA00022691"/>
    </source>
</evidence>
<dbReference type="InterPro" id="IPR034457">
    <property type="entry name" value="Organic_radical-activating"/>
</dbReference>
<protein>
    <submittedName>
        <fullName evidence="12">Glycyl-radical enzyme activating protein</fullName>
    </submittedName>
</protein>
<dbReference type="InterPro" id="IPR012839">
    <property type="entry name" value="Organic_radical_activase"/>
</dbReference>
<evidence type="ECO:0000259" key="10">
    <source>
        <dbReference type="PROSITE" id="PS51379"/>
    </source>
</evidence>
<dbReference type="CDD" id="cd01335">
    <property type="entry name" value="Radical_SAM"/>
    <property type="match status" value="1"/>
</dbReference>